<keyword evidence="3" id="KW-1185">Reference proteome</keyword>
<name>A0AAN8ZYV2_HALRR</name>
<accession>A0AAN8ZYV2</accession>
<evidence type="ECO:0000313" key="3">
    <source>
        <dbReference type="Proteomes" id="UP001381693"/>
    </source>
</evidence>
<protein>
    <submittedName>
        <fullName evidence="2">Uncharacterized protein</fullName>
    </submittedName>
</protein>
<feature type="region of interest" description="Disordered" evidence="1">
    <location>
        <begin position="1"/>
        <end position="179"/>
    </location>
</feature>
<feature type="compositionally biased region" description="Basic and acidic residues" evidence="1">
    <location>
        <begin position="81"/>
        <end position="91"/>
    </location>
</feature>
<evidence type="ECO:0000256" key="1">
    <source>
        <dbReference type="SAM" id="MobiDB-lite"/>
    </source>
</evidence>
<reference evidence="2 3" key="1">
    <citation type="submission" date="2023-11" db="EMBL/GenBank/DDBJ databases">
        <title>Halocaridina rubra genome assembly.</title>
        <authorList>
            <person name="Smith C."/>
        </authorList>
    </citation>
    <scope>NUCLEOTIDE SEQUENCE [LARGE SCALE GENOMIC DNA]</scope>
    <source>
        <strain evidence="2">EP-1</strain>
        <tissue evidence="2">Whole</tissue>
    </source>
</reference>
<feature type="compositionally biased region" description="Basic and acidic residues" evidence="1">
    <location>
        <begin position="33"/>
        <end position="46"/>
    </location>
</feature>
<sequence length="179" mass="21344">NVPNEIEVNTTLSSVPIKSPHFPQHRPWIPPSGDRKPYKHFEDPHTPPHRHRHKGVGREPSNYPQYPYQRRPYNPSASELEDPHEGHDLDPHLLTTEGYTSTKTTPEASSNPRKKKKKRKKKRKKEKDKKRHEKSRRRKERERRRRRRLRNREKRKRKGSRVLPSPTSTTTVNPVFSKN</sequence>
<feature type="non-terminal residue" evidence="2">
    <location>
        <position position="1"/>
    </location>
</feature>
<evidence type="ECO:0000313" key="2">
    <source>
        <dbReference type="EMBL" id="KAK7065890.1"/>
    </source>
</evidence>
<feature type="compositionally biased region" description="Polar residues" evidence="1">
    <location>
        <begin position="97"/>
        <end position="111"/>
    </location>
</feature>
<comment type="caution">
    <text evidence="2">The sequence shown here is derived from an EMBL/GenBank/DDBJ whole genome shotgun (WGS) entry which is preliminary data.</text>
</comment>
<dbReference type="AlphaFoldDB" id="A0AAN8ZYV2"/>
<gene>
    <name evidence="2" type="ORF">SK128_028202</name>
</gene>
<proteinExistence type="predicted"/>
<feature type="compositionally biased region" description="Basic residues" evidence="1">
    <location>
        <begin position="112"/>
        <end position="160"/>
    </location>
</feature>
<organism evidence="2 3">
    <name type="scientific">Halocaridina rubra</name>
    <name type="common">Hawaiian red shrimp</name>
    <dbReference type="NCBI Taxonomy" id="373956"/>
    <lineage>
        <taxon>Eukaryota</taxon>
        <taxon>Metazoa</taxon>
        <taxon>Ecdysozoa</taxon>
        <taxon>Arthropoda</taxon>
        <taxon>Crustacea</taxon>
        <taxon>Multicrustacea</taxon>
        <taxon>Malacostraca</taxon>
        <taxon>Eumalacostraca</taxon>
        <taxon>Eucarida</taxon>
        <taxon>Decapoda</taxon>
        <taxon>Pleocyemata</taxon>
        <taxon>Caridea</taxon>
        <taxon>Atyoidea</taxon>
        <taxon>Atyidae</taxon>
        <taxon>Halocaridina</taxon>
    </lineage>
</organism>
<dbReference type="Proteomes" id="UP001381693">
    <property type="component" value="Unassembled WGS sequence"/>
</dbReference>
<feature type="compositionally biased region" description="Low complexity" evidence="1">
    <location>
        <begin position="60"/>
        <end position="76"/>
    </location>
</feature>
<dbReference type="EMBL" id="JAXCGZ010019681">
    <property type="protein sequence ID" value="KAK7065890.1"/>
    <property type="molecule type" value="Genomic_DNA"/>
</dbReference>
<feature type="compositionally biased region" description="Polar residues" evidence="1">
    <location>
        <begin position="1"/>
        <end position="16"/>
    </location>
</feature>